<evidence type="ECO:0000313" key="2">
    <source>
        <dbReference type="Proteomes" id="UP000184462"/>
    </source>
</evidence>
<dbReference type="OrthoDB" id="982482at2"/>
<keyword evidence="2" id="KW-1185">Reference proteome</keyword>
<organism evidence="1 2">
    <name type="scientific">Psychroflexus salarius</name>
    <dbReference type="NCBI Taxonomy" id="1155689"/>
    <lineage>
        <taxon>Bacteria</taxon>
        <taxon>Pseudomonadati</taxon>
        <taxon>Bacteroidota</taxon>
        <taxon>Flavobacteriia</taxon>
        <taxon>Flavobacteriales</taxon>
        <taxon>Flavobacteriaceae</taxon>
        <taxon>Psychroflexus</taxon>
    </lineage>
</organism>
<evidence type="ECO:0000313" key="1">
    <source>
        <dbReference type="EMBL" id="SHE58992.1"/>
    </source>
</evidence>
<dbReference type="PROSITE" id="PS51257">
    <property type="entry name" value="PROKAR_LIPOPROTEIN"/>
    <property type="match status" value="1"/>
</dbReference>
<dbReference type="RefSeq" id="WP_073192510.1">
    <property type="nucleotide sequence ID" value="NZ_FQTW01000003.1"/>
</dbReference>
<gene>
    <name evidence="1" type="ORF">SAMN05444278_10357</name>
</gene>
<dbReference type="Pfam" id="PF14109">
    <property type="entry name" value="GldH_lipo"/>
    <property type="match status" value="1"/>
</dbReference>
<accession>A0A1M4UQG7</accession>
<dbReference type="InterPro" id="IPR020018">
    <property type="entry name" value="Motility-assoc_lipoprot_GldH"/>
</dbReference>
<dbReference type="AlphaFoldDB" id="A0A1M4UQG7"/>
<dbReference type="Proteomes" id="UP000184462">
    <property type="component" value="Unassembled WGS sequence"/>
</dbReference>
<dbReference type="NCBIfam" id="TIGR03511">
    <property type="entry name" value="GldH_lipo"/>
    <property type="match status" value="1"/>
</dbReference>
<dbReference type="EMBL" id="FQTW01000003">
    <property type="protein sequence ID" value="SHE58992.1"/>
    <property type="molecule type" value="Genomic_DNA"/>
</dbReference>
<name>A0A1M4UQG7_9FLAO</name>
<dbReference type="STRING" id="1155689.SAMN05444278_10357"/>
<protein>
    <submittedName>
        <fullName evidence="1">Protein involved in gliding motility GldH</fullName>
    </submittedName>
</protein>
<reference evidence="1 2" key="1">
    <citation type="submission" date="2016-11" db="EMBL/GenBank/DDBJ databases">
        <authorList>
            <person name="Jaros S."/>
            <person name="Januszkiewicz K."/>
            <person name="Wedrychowicz H."/>
        </authorList>
    </citation>
    <scope>NUCLEOTIDE SEQUENCE [LARGE SCALE GENOMIC DNA]</scope>
    <source>
        <strain evidence="1 2">DSM 25661</strain>
    </source>
</reference>
<proteinExistence type="predicted"/>
<sequence>MLSKSLKFIIISLALVSISCQDEAVYFSKYQSFPESWPKEVPAEFSFEAPDTTEVYDVFVMLRNTQDYAYRNLFLISDINFPNGKVIVDTLEYEMAYPNGELMGQGFGLKTNKLWLKQGVKFTETGNYKVNIKHAMRAFGEINGLDSLQGITDVGLRIEKQNQENDN</sequence>